<keyword evidence="6" id="KW-0732">Signal</keyword>
<dbReference type="PROSITE" id="PS00650">
    <property type="entry name" value="G_PROTEIN_RECEP_F2_2"/>
    <property type="match status" value="1"/>
</dbReference>
<comment type="similarity">
    <text evidence="2">Belongs to the G-protein coupled receptor 2 family. Adhesion G-protein coupled receptor (ADGR) subfamily.</text>
</comment>
<keyword evidence="9 18" id="KW-0472">Membrane</keyword>
<evidence type="ECO:0000256" key="1">
    <source>
        <dbReference type="ARBA" id="ARBA00004424"/>
    </source>
</evidence>
<feature type="compositionally biased region" description="Low complexity" evidence="17">
    <location>
        <begin position="630"/>
        <end position="652"/>
    </location>
</feature>
<evidence type="ECO:0000256" key="5">
    <source>
        <dbReference type="ARBA" id="ARBA00022692"/>
    </source>
</evidence>
<gene>
    <name evidence="21" type="ORF">UPYG_G00116830</name>
</gene>
<dbReference type="PANTHER" id="PTHR12011">
    <property type="entry name" value="ADHESION G-PROTEIN COUPLED RECEPTOR"/>
    <property type="match status" value="1"/>
</dbReference>
<feature type="transmembrane region" description="Helical" evidence="18">
    <location>
        <begin position="1489"/>
        <end position="1512"/>
    </location>
</feature>
<dbReference type="Gene3D" id="1.20.1070.10">
    <property type="entry name" value="Rhodopsin 7-helix transmembrane proteins"/>
    <property type="match status" value="1"/>
</dbReference>
<evidence type="ECO:0000256" key="12">
    <source>
        <dbReference type="ARBA" id="ARBA00023180"/>
    </source>
</evidence>
<organism evidence="21 22">
    <name type="scientific">Umbra pygmaea</name>
    <name type="common">Eastern mudminnow</name>
    <dbReference type="NCBI Taxonomy" id="75934"/>
    <lineage>
        <taxon>Eukaryota</taxon>
        <taxon>Metazoa</taxon>
        <taxon>Chordata</taxon>
        <taxon>Craniata</taxon>
        <taxon>Vertebrata</taxon>
        <taxon>Euteleostomi</taxon>
        <taxon>Actinopterygii</taxon>
        <taxon>Neopterygii</taxon>
        <taxon>Teleostei</taxon>
        <taxon>Protacanthopterygii</taxon>
        <taxon>Esociformes</taxon>
        <taxon>Umbridae</taxon>
        <taxon>Umbra</taxon>
    </lineage>
</organism>
<dbReference type="PROSITE" id="PS50221">
    <property type="entry name" value="GAIN_B"/>
    <property type="match status" value="1"/>
</dbReference>
<comment type="subcellular location">
    <subcellularLocation>
        <location evidence="1">Apical cell membrane</location>
        <topology evidence="1">Multi-pass membrane protein</topology>
    </subcellularLocation>
</comment>
<evidence type="ECO:0000313" key="22">
    <source>
        <dbReference type="Proteomes" id="UP001557470"/>
    </source>
</evidence>
<dbReference type="InterPro" id="IPR017983">
    <property type="entry name" value="GPCR_2_secretin-like_CS"/>
</dbReference>
<reference evidence="21 22" key="1">
    <citation type="submission" date="2024-06" db="EMBL/GenBank/DDBJ databases">
        <authorList>
            <person name="Pan Q."/>
            <person name="Wen M."/>
            <person name="Jouanno E."/>
            <person name="Zahm M."/>
            <person name="Klopp C."/>
            <person name="Cabau C."/>
            <person name="Louis A."/>
            <person name="Berthelot C."/>
            <person name="Parey E."/>
            <person name="Roest Crollius H."/>
            <person name="Montfort J."/>
            <person name="Robinson-Rechavi M."/>
            <person name="Bouchez O."/>
            <person name="Lampietro C."/>
            <person name="Lopez Roques C."/>
            <person name="Donnadieu C."/>
            <person name="Postlethwait J."/>
            <person name="Bobe J."/>
            <person name="Verreycken H."/>
            <person name="Guiguen Y."/>
        </authorList>
    </citation>
    <scope>NUCLEOTIDE SEQUENCE [LARGE SCALE GENOMIC DNA]</scope>
    <source>
        <strain evidence="21">Up_M1</strain>
        <tissue evidence="21">Testis</tissue>
    </source>
</reference>
<feature type="compositionally biased region" description="Polar residues" evidence="17">
    <location>
        <begin position="324"/>
        <end position="348"/>
    </location>
</feature>
<evidence type="ECO:0000256" key="18">
    <source>
        <dbReference type="SAM" id="Phobius"/>
    </source>
</evidence>
<dbReference type="FunFam" id="1.20.1070.10:FF:000043">
    <property type="entry name" value="adhesion G-protein coupled receptor G2 isoform X1"/>
    <property type="match status" value="1"/>
</dbReference>
<sequence>MFFGNEDTQDTDSAMQCVGEHCVRMQCFSKVNRTPDKLLMWTSKQPSLLHISFLFLLLHAAIGYSAAQTVTSSNFPPSRTSSDGSARRTSASNTPRSLSLSASATPFLTSGLPILFTPQPSISMRTTPTKTFTPTTKILPKTTASSTSNAAVLTKTTKTTTRTRTILTTTSTTSTPTTTVLTTTSTTSTPTRTILTTTSTTSTPTRTILTTTSTTSTPTTTILTTTNAPPTPNTNTASTLTIFKPIKAISATTNPSITTFTTQSTTTTAMPHTTTTTSPPPIIPAVTSTTKSTATVSDITYNSSFDTLNTSTVVKPTIKAGIPNPTTALSSTPFTTPKHQTTASSNMTGGPVTPIVSSPSTASSNMTSGPVTPTVPTPSTASSNMTGGPETPIVSSPSIASSNMTGGPETPIVSSPSIASSNMTSGPVTPIVSSPSTASSNMTGGPVTPTVPTPSTASSNMTGGPVTPTVPTPSIASSNMTGGPVTPIVSSPSTAFSHMTRGPETPIVSSPSTASSNMTGGPVTPTVPSPSTASSNMTGGPVTPTVPTPSTASHIQLSAAAASNYENTTSSESSTSLPKTVSSNITTVTSENTTSQESSTSLPTTISFVTADYSSEQNVSSSPPPHTRVTSENTTSLESSTSSPTNVTSNNTIENVSAQNTISPESFTSLPTTVSSNVTRGNYENTTSPESSTSLPTTVSSNITTEHSSPHNTSSITPPLTKMTSGNSTNPEPSMSLPTSNLTTVTSENFTSLESSTSLPTTVTSNVTAGVYYHMLLAVNVNGDLKNQSDIRDWLYGLFQTDLDTCNPYKPLQSNNTLLSPKSSNTSRLFENLDLSCSNKTSFRSSNCSVVLHLRIPTMACCFQRALLLGGQNSSIQAQIVGTVDIVVDQGMCNNQLPPSNDNCNGSTSTTFSPQNMCNSTGPFNISCGQGWMLSIPQNQINCIKTTQAPTEVLNVCNCSAYCSGKDAYYTFGIDVTDPTINISFIYNLLNLLKSPACKNNVVTGSPCPLSSISNNYQEAYVNCNNPVTDLNSCRVIVRLNISVNVCDVSNALMTLFNTTEQSIVLNGNVTRAGICGSPGPNGDLLNSSFSWVTISMDPVMFCEAEQGSNYSVPGCNQGTNMVVLLTEECIPMATTSPRPSTTLLPPSANSTLQNNTNSSNTTSQPSQGNTTANTSAIILPVTTTSVSSNLNSTAGIIIPTTAGSLENMANGLLEMTKDVSKLNSSQVDQLVSQLQDLLAGPNVSPALGNTTLTIVSNLLGASPATLASSAKKIIGIVDTVGLKLIVQPEATILTQSVALAVKTVDGSNFQQTSFSIPDPSSVQILEVGRTRRAVITASSSPPQGSVIFPSSLTSNLPPAQQLMASRVQFNFYQKSTVFQDPSLGTSQLYSGILGASVANLSIKSLKEDVIITLKNTYPIPANHVVSCAFWDFGLNGGSGGWNREGCSVQNSTTDQTVCACNHLTSFGVLLDISRTGIQSRLQDTILTYITYIGCGVSAIFLSVTLLTYLAFGKLRKDIPSKILIQLCVALLFLNLVFLLDSWLALYPNAVGLCISTAWFLHYFLLASFTWMGLEAVHMYLALVKVFNTYISRYMLKFSLVGWGVPLVVVIIVIAVDKNNYGLVGYAQYTNNTSTDDFCWLKNNTAFYVSVVAYFCVIFLFNLIMFVVVMVQLCRIKRQNPHNLKHRNGVQDLRSVIGLTLLLGLSWGFAFFAWGPVNTAFMYLFAIFNSFQGFFIFVFHCAVKENVRRQWRTYLCCGSLRLAENSDWSRTATQKTEKKSVSANTRAMSFRSDNSSRSNNSSNSSFLPSDNTEQPAGGIGTPFDDQTISAFEEPGADVVLNEINDQLRMQNHRH</sequence>
<evidence type="ECO:0000256" key="8">
    <source>
        <dbReference type="ARBA" id="ARBA00023040"/>
    </source>
</evidence>
<dbReference type="Proteomes" id="UP001557470">
    <property type="component" value="Unassembled WGS sequence"/>
</dbReference>
<dbReference type="PRINTS" id="PR00249">
    <property type="entry name" value="GPCRSECRETIN"/>
</dbReference>
<protein>
    <recommendedName>
        <fullName evidence="14">Adhesion G-protein coupled receptor G2</fullName>
    </recommendedName>
    <alternativeName>
        <fullName evidence="15">G-protein coupled receptor 64</fullName>
    </alternativeName>
</protein>
<feature type="region of interest" description="Disordered" evidence="17">
    <location>
        <begin position="70"/>
        <end position="98"/>
    </location>
</feature>
<keyword evidence="7 18" id="KW-1133">Transmembrane helix</keyword>
<dbReference type="InterPro" id="IPR057244">
    <property type="entry name" value="GAIN_B"/>
</dbReference>
<evidence type="ECO:0000256" key="17">
    <source>
        <dbReference type="SAM" id="MobiDB-lite"/>
    </source>
</evidence>
<dbReference type="Pfam" id="PF00002">
    <property type="entry name" value="7tm_2"/>
    <property type="match status" value="1"/>
</dbReference>
<feature type="compositionally biased region" description="Low complexity" evidence="17">
    <location>
        <begin position="263"/>
        <end position="277"/>
    </location>
</feature>
<keyword evidence="10" id="KW-1015">Disulfide bond</keyword>
<dbReference type="GO" id="GO:0016324">
    <property type="term" value="C:apical plasma membrane"/>
    <property type="evidence" value="ECO:0007669"/>
    <property type="project" value="UniProtKB-SubCell"/>
</dbReference>
<feature type="compositionally biased region" description="Low complexity" evidence="17">
    <location>
        <begin position="519"/>
        <end position="549"/>
    </location>
</feature>
<keyword evidence="4" id="KW-0597">Phosphoprotein</keyword>
<feature type="region of interest" description="Disordered" evidence="17">
    <location>
        <begin position="263"/>
        <end position="284"/>
    </location>
</feature>
<feature type="transmembrane region" description="Helical" evidence="18">
    <location>
        <begin position="1651"/>
        <end position="1674"/>
    </location>
</feature>
<feature type="transmembrane region" description="Helical" evidence="18">
    <location>
        <begin position="1595"/>
        <end position="1616"/>
    </location>
</feature>
<dbReference type="InterPro" id="IPR000203">
    <property type="entry name" value="GPS"/>
</dbReference>
<keyword evidence="8" id="KW-0297">G-protein coupled receptor</keyword>
<feature type="region of interest" description="Disordered" evidence="17">
    <location>
        <begin position="1135"/>
        <end position="1172"/>
    </location>
</feature>
<evidence type="ECO:0000256" key="4">
    <source>
        <dbReference type="ARBA" id="ARBA00022553"/>
    </source>
</evidence>
<keyword evidence="13" id="KW-0807">Transducer</keyword>
<feature type="compositionally biased region" description="Polar residues" evidence="17">
    <location>
        <begin position="702"/>
        <end position="742"/>
    </location>
</feature>
<dbReference type="Pfam" id="PF26574">
    <property type="entry name" value="GAIN_ADGRG2"/>
    <property type="match status" value="1"/>
</dbReference>
<feature type="compositionally biased region" description="Low complexity" evidence="17">
    <location>
        <begin position="1789"/>
        <end position="1811"/>
    </location>
</feature>
<feature type="compositionally biased region" description="Low complexity" evidence="17">
    <location>
        <begin position="568"/>
        <end position="601"/>
    </location>
</feature>
<evidence type="ECO:0000256" key="13">
    <source>
        <dbReference type="ARBA" id="ARBA00023224"/>
    </source>
</evidence>
<dbReference type="InterPro" id="IPR046338">
    <property type="entry name" value="GAIN_dom_sf"/>
</dbReference>
<name>A0ABD0X4X6_UMBPY</name>
<proteinExistence type="inferred from homology"/>
<dbReference type="SUPFAM" id="SSF81321">
    <property type="entry name" value="Family A G protein-coupled receptor-like"/>
    <property type="match status" value="1"/>
</dbReference>
<keyword evidence="3" id="KW-1003">Cell membrane</keyword>
<feature type="transmembrane region" description="Helical" evidence="18">
    <location>
        <begin position="1524"/>
        <end position="1547"/>
    </location>
</feature>
<evidence type="ECO:0000259" key="19">
    <source>
        <dbReference type="PROSITE" id="PS50221"/>
    </source>
</evidence>
<feature type="compositionally biased region" description="Low complexity" evidence="17">
    <location>
        <begin position="686"/>
        <end position="701"/>
    </location>
</feature>
<keyword evidence="11" id="KW-0675">Receptor</keyword>
<dbReference type="EMBL" id="JAGEUA010000003">
    <property type="protein sequence ID" value="KAL0994020.1"/>
    <property type="molecule type" value="Genomic_DNA"/>
</dbReference>
<dbReference type="FunFam" id="2.60.220.50:FF:000003">
    <property type="entry name" value="adhesion G-protein coupled receptor G2 isoform X2"/>
    <property type="match status" value="1"/>
</dbReference>
<dbReference type="InterPro" id="IPR000832">
    <property type="entry name" value="GPCR_2_secretin-like"/>
</dbReference>
<feature type="domain" description="G-protein coupled receptors family 2 profile 2" evidence="20">
    <location>
        <begin position="1487"/>
        <end position="1744"/>
    </location>
</feature>
<dbReference type="SMART" id="SM00303">
    <property type="entry name" value="GPS"/>
    <property type="match status" value="1"/>
</dbReference>
<feature type="compositionally biased region" description="Polar residues" evidence="17">
    <location>
        <begin position="602"/>
        <end position="621"/>
    </location>
</feature>
<feature type="transmembrane region" description="Helical" evidence="18">
    <location>
        <begin position="1720"/>
        <end position="1743"/>
    </location>
</feature>
<dbReference type="Pfam" id="PF01825">
    <property type="entry name" value="GPS"/>
    <property type="match status" value="1"/>
</dbReference>
<evidence type="ECO:0000256" key="6">
    <source>
        <dbReference type="ARBA" id="ARBA00022729"/>
    </source>
</evidence>
<keyword evidence="12" id="KW-0325">Glycoprotein</keyword>
<feature type="transmembrane region" description="Helical" evidence="18">
    <location>
        <begin position="1695"/>
        <end position="1714"/>
    </location>
</feature>
<dbReference type="InterPro" id="IPR017981">
    <property type="entry name" value="GPCR_2-like_7TM"/>
</dbReference>
<accession>A0ABD0X4X6</accession>
<feature type="region of interest" description="Disordered" evidence="17">
    <location>
        <begin position="324"/>
        <end position="742"/>
    </location>
</feature>
<dbReference type="Gene3D" id="2.60.220.50">
    <property type="match status" value="1"/>
</dbReference>
<dbReference type="PROSITE" id="PS50261">
    <property type="entry name" value="G_PROTEIN_RECEP_F2_4"/>
    <property type="match status" value="1"/>
</dbReference>
<dbReference type="InterPro" id="IPR058857">
    <property type="entry name" value="GAIN_ADGRG2/6"/>
</dbReference>
<feature type="compositionally biased region" description="Polar residues" evidence="17">
    <location>
        <begin position="412"/>
        <end position="442"/>
    </location>
</feature>
<feature type="compositionally biased region" description="Polar residues" evidence="17">
    <location>
        <begin position="488"/>
        <end position="497"/>
    </location>
</feature>
<comment type="caution">
    <text evidence="21">The sequence shown here is derived from an EMBL/GenBank/DDBJ whole genome shotgun (WGS) entry which is preliminary data.</text>
</comment>
<feature type="compositionally biased region" description="Low complexity" evidence="17">
    <location>
        <begin position="443"/>
        <end position="454"/>
    </location>
</feature>
<feature type="domain" description="GAIN-B" evidence="19">
    <location>
        <begin position="1324"/>
        <end position="1477"/>
    </location>
</feature>
<feature type="transmembrane region" description="Helical" evidence="18">
    <location>
        <begin position="1559"/>
        <end position="1583"/>
    </location>
</feature>
<feature type="compositionally biased region" description="Polar residues" evidence="17">
    <location>
        <begin position="507"/>
        <end position="518"/>
    </location>
</feature>
<evidence type="ECO:0000313" key="21">
    <source>
        <dbReference type="EMBL" id="KAL0994020.1"/>
    </source>
</evidence>
<comment type="subunit">
    <text evidence="16">Heterodimer of 2 chains generated by proteolytic processing; the large extracellular N-terminal fragment and the membrane-bound C-terminal fragment predominantly remain associated and non-covalently linked. Interacts with CFTR.</text>
</comment>
<feature type="region of interest" description="Disordered" evidence="17">
    <location>
        <begin position="1771"/>
        <end position="1827"/>
    </location>
</feature>
<evidence type="ECO:0000256" key="11">
    <source>
        <dbReference type="ARBA" id="ARBA00023170"/>
    </source>
</evidence>
<feature type="region of interest" description="Disordered" evidence="17">
    <location>
        <begin position="171"/>
        <end position="236"/>
    </location>
</feature>
<feature type="compositionally biased region" description="Polar residues" evidence="17">
    <location>
        <begin position="393"/>
        <end position="405"/>
    </location>
</feature>
<evidence type="ECO:0000256" key="9">
    <source>
        <dbReference type="ARBA" id="ARBA00023136"/>
    </source>
</evidence>
<evidence type="ECO:0000256" key="15">
    <source>
        <dbReference type="ARBA" id="ARBA00083924"/>
    </source>
</evidence>
<dbReference type="PANTHER" id="PTHR12011:SF264">
    <property type="entry name" value="ADHESION G-PROTEIN COUPLED RECEPTOR G2"/>
    <property type="match status" value="1"/>
</dbReference>
<feature type="compositionally biased region" description="Polar residues" evidence="17">
    <location>
        <begin position="653"/>
        <end position="685"/>
    </location>
</feature>
<evidence type="ECO:0000256" key="2">
    <source>
        <dbReference type="ARBA" id="ARBA00007343"/>
    </source>
</evidence>
<feature type="compositionally biased region" description="Low complexity" evidence="17">
    <location>
        <begin position="462"/>
        <end position="473"/>
    </location>
</feature>
<evidence type="ECO:0000256" key="3">
    <source>
        <dbReference type="ARBA" id="ARBA00022475"/>
    </source>
</evidence>
<evidence type="ECO:0000256" key="10">
    <source>
        <dbReference type="ARBA" id="ARBA00023157"/>
    </source>
</evidence>
<evidence type="ECO:0000256" key="7">
    <source>
        <dbReference type="ARBA" id="ARBA00022989"/>
    </source>
</evidence>
<feature type="compositionally biased region" description="Low complexity" evidence="17">
    <location>
        <begin position="357"/>
        <end position="383"/>
    </location>
</feature>
<dbReference type="GO" id="GO:0004930">
    <property type="term" value="F:G protein-coupled receptor activity"/>
    <property type="evidence" value="ECO:0007669"/>
    <property type="project" value="UniProtKB-KW"/>
</dbReference>
<evidence type="ECO:0000256" key="14">
    <source>
        <dbReference type="ARBA" id="ARBA00069918"/>
    </source>
</evidence>
<keyword evidence="5 18" id="KW-0812">Transmembrane</keyword>
<evidence type="ECO:0000259" key="20">
    <source>
        <dbReference type="PROSITE" id="PS50261"/>
    </source>
</evidence>
<evidence type="ECO:0000256" key="16">
    <source>
        <dbReference type="ARBA" id="ARBA00093560"/>
    </source>
</evidence>
<keyword evidence="22" id="KW-1185">Reference proteome</keyword>